<feature type="binding site" evidence="9">
    <location>
        <position position="170"/>
    </location>
    <ligand>
        <name>substrate</name>
    </ligand>
</feature>
<dbReference type="Proteomes" id="UP000229749">
    <property type="component" value="Unassembled WGS sequence"/>
</dbReference>
<evidence type="ECO:0000256" key="3">
    <source>
        <dbReference type="ARBA" id="ARBA00022634"/>
    </source>
</evidence>
<evidence type="ECO:0000256" key="5">
    <source>
        <dbReference type="ARBA" id="ARBA00022741"/>
    </source>
</evidence>
<name>A0A2M7XIY6_9BACT</name>
<dbReference type="PANTHER" id="PTHR11441">
    <property type="entry name" value="THYMIDINE KINASE"/>
    <property type="match status" value="1"/>
</dbReference>
<feature type="active site" description="Proton acceptor" evidence="8">
    <location>
        <position position="86"/>
    </location>
</feature>
<comment type="catalytic activity">
    <reaction evidence="10">
        <text>thymidine + ATP = dTMP + ADP + H(+)</text>
        <dbReference type="Rhea" id="RHEA:19129"/>
        <dbReference type="ChEBI" id="CHEBI:15378"/>
        <dbReference type="ChEBI" id="CHEBI:17748"/>
        <dbReference type="ChEBI" id="CHEBI:30616"/>
        <dbReference type="ChEBI" id="CHEBI:63528"/>
        <dbReference type="ChEBI" id="CHEBI:456216"/>
        <dbReference type="EC" id="2.7.1.21"/>
    </reaction>
</comment>
<evidence type="ECO:0000313" key="13">
    <source>
        <dbReference type="Proteomes" id="UP000229749"/>
    </source>
</evidence>
<proteinExistence type="inferred from homology"/>
<dbReference type="GO" id="GO:0005524">
    <property type="term" value="F:ATP binding"/>
    <property type="evidence" value="ECO:0007669"/>
    <property type="project" value="UniProtKB-KW"/>
</dbReference>
<evidence type="ECO:0000256" key="11">
    <source>
        <dbReference type="RuleBase" id="RU004165"/>
    </source>
</evidence>
<evidence type="ECO:0000313" key="12">
    <source>
        <dbReference type="EMBL" id="PJA47783.1"/>
    </source>
</evidence>
<evidence type="ECO:0000256" key="8">
    <source>
        <dbReference type="PIRSR" id="PIRSR035805-1"/>
    </source>
</evidence>
<dbReference type="PANTHER" id="PTHR11441:SF0">
    <property type="entry name" value="THYMIDINE KINASE, CYTOSOLIC"/>
    <property type="match status" value="1"/>
</dbReference>
<dbReference type="GO" id="GO:0046104">
    <property type="term" value="P:thymidine metabolic process"/>
    <property type="evidence" value="ECO:0007669"/>
    <property type="project" value="TreeGrafter"/>
</dbReference>
<dbReference type="Gene3D" id="3.40.50.300">
    <property type="entry name" value="P-loop containing nucleotide triphosphate hydrolases"/>
    <property type="match status" value="1"/>
</dbReference>
<organism evidence="12 13">
    <name type="scientific">Candidatus Uhrbacteria bacterium CG_4_9_14_3_um_filter_36_7</name>
    <dbReference type="NCBI Taxonomy" id="1975033"/>
    <lineage>
        <taxon>Bacteria</taxon>
        <taxon>Candidatus Uhriibacteriota</taxon>
    </lineage>
</organism>
<keyword evidence="7 10" id="KW-0067">ATP-binding</keyword>
<evidence type="ECO:0000256" key="2">
    <source>
        <dbReference type="ARBA" id="ARBA00012118"/>
    </source>
</evidence>
<dbReference type="EC" id="2.7.1.21" evidence="2 10"/>
<evidence type="ECO:0000256" key="9">
    <source>
        <dbReference type="PIRSR" id="PIRSR035805-2"/>
    </source>
</evidence>
<dbReference type="EMBL" id="PFWS01000002">
    <property type="protein sequence ID" value="PJA47783.1"/>
    <property type="molecule type" value="Genomic_DNA"/>
</dbReference>
<sequence>MKVGRGDLMVIYGGMFAGKTTELQSAMRRAVLGNKSAILFNHERDTRSGNGRVVSHEGVVCEAVSISDARQILKRVDGFVWVGIDEAQFFGPEIIPVALELRRMNKRVVVAGLNMDFAGRPFGPVPELILHADIPMLKRAVCKICGEDAIYSQRLTDDMQTTIVGGREKYEARCAFCFEPPP</sequence>
<gene>
    <name evidence="12" type="ORF">CO172_00105</name>
</gene>
<dbReference type="PIRSF" id="PIRSF035805">
    <property type="entry name" value="TK_cell"/>
    <property type="match status" value="1"/>
</dbReference>
<dbReference type="Gene3D" id="3.30.60.20">
    <property type="match status" value="1"/>
</dbReference>
<keyword evidence="5 10" id="KW-0547">Nucleotide-binding</keyword>
<dbReference type="SUPFAM" id="SSF52540">
    <property type="entry name" value="P-loop containing nucleoside triphosphate hydrolases"/>
    <property type="match status" value="1"/>
</dbReference>
<dbReference type="InterPro" id="IPR001267">
    <property type="entry name" value="Thymidine_kinase"/>
</dbReference>
<evidence type="ECO:0000256" key="1">
    <source>
        <dbReference type="ARBA" id="ARBA00007587"/>
    </source>
</evidence>
<dbReference type="InterPro" id="IPR027417">
    <property type="entry name" value="P-loop_NTPase"/>
</dbReference>
<comment type="caution">
    <text evidence="12">The sequence shown here is derived from an EMBL/GenBank/DDBJ whole genome shotgun (WGS) entry which is preliminary data.</text>
</comment>
<protein>
    <recommendedName>
        <fullName evidence="2 10">Thymidine kinase</fullName>
        <ecNumber evidence="2 10">2.7.1.21</ecNumber>
    </recommendedName>
</protein>
<comment type="similarity">
    <text evidence="1 11">Belongs to the thymidine kinase family.</text>
</comment>
<dbReference type="GO" id="GO:0071897">
    <property type="term" value="P:DNA biosynthetic process"/>
    <property type="evidence" value="ECO:0007669"/>
    <property type="project" value="UniProtKB-KW"/>
</dbReference>
<keyword evidence="4 10" id="KW-0808">Transferase</keyword>
<evidence type="ECO:0000256" key="7">
    <source>
        <dbReference type="ARBA" id="ARBA00022840"/>
    </source>
</evidence>
<dbReference type="GO" id="GO:0004797">
    <property type="term" value="F:thymidine kinase activity"/>
    <property type="evidence" value="ECO:0007669"/>
    <property type="project" value="UniProtKB-EC"/>
</dbReference>
<dbReference type="Pfam" id="PF00265">
    <property type="entry name" value="TK"/>
    <property type="match status" value="1"/>
</dbReference>
<keyword evidence="3 10" id="KW-0237">DNA synthesis</keyword>
<dbReference type="AlphaFoldDB" id="A0A2M7XIY6"/>
<evidence type="ECO:0000256" key="4">
    <source>
        <dbReference type="ARBA" id="ARBA00022679"/>
    </source>
</evidence>
<reference evidence="13" key="1">
    <citation type="submission" date="2017-09" db="EMBL/GenBank/DDBJ databases">
        <title>Depth-based differentiation of microbial function through sediment-hosted aquifers and enrichment of novel symbionts in the deep terrestrial subsurface.</title>
        <authorList>
            <person name="Probst A.J."/>
            <person name="Ladd B."/>
            <person name="Jarett J.K."/>
            <person name="Geller-Mcgrath D.E."/>
            <person name="Sieber C.M.K."/>
            <person name="Emerson J.B."/>
            <person name="Anantharaman K."/>
            <person name="Thomas B.C."/>
            <person name="Malmstrom R."/>
            <person name="Stieglmeier M."/>
            <person name="Klingl A."/>
            <person name="Woyke T."/>
            <person name="Ryan C.M."/>
            <person name="Banfield J.F."/>
        </authorList>
    </citation>
    <scope>NUCLEOTIDE SEQUENCE [LARGE SCALE GENOMIC DNA]</scope>
</reference>
<accession>A0A2M7XIY6</accession>
<dbReference type="SUPFAM" id="SSF57716">
    <property type="entry name" value="Glucocorticoid receptor-like (DNA-binding domain)"/>
    <property type="match status" value="1"/>
</dbReference>
<evidence type="ECO:0000256" key="6">
    <source>
        <dbReference type="ARBA" id="ARBA00022777"/>
    </source>
</evidence>
<evidence type="ECO:0000256" key="10">
    <source>
        <dbReference type="RuleBase" id="RU000544"/>
    </source>
</evidence>
<keyword evidence="6 10" id="KW-0418">Kinase</keyword>